<sequence length="560" mass="60386">MWSSLLSLIIASVPALASSDDGLGWHFVQNGTSGIIALEATVLSPTLMLLFDRPLGDPLKINGHDAWGGLWNLETNSVTALDVKSNSFCASGGFLSNGTMVSIGGNGIELPPNQTIPTEGDGLMGIRIWEPCDDPTGLSCSLVEDDKTLHLAKRRWYTTAVRIFDGSLMIVGGMHNQSQFWNFPELTENSIEFFPSKDGGVPRPSEFLARTLPVNLFPRVFALPDGKTFIVANNQSMIYDIEANTETPLPDLPNGVRVTNPFDGSATLLPLSPPDFVPEVLVCGGTNTSDQLDFTKFSSQTPATDQCSRIRLTPEGIEKGWEVELMPEGHIMPEILLLPNGQVVIINGGQSGYAAFGTVVDLVSNSNADHPNFTPLLYDPGAPVGMRFSREGLPATDIARLYHSSTSLTPNGNIFIAGSNPHGGQVMDVEFPSEYRVEYLNPPYMTVSRPSMTDVPQRVDFNQRFSVGVNIPNNLNASSVQGIPILISADEFHASRLVFMEAELSDDKSSLEILTPPNNRVYPPGPAWIFLTVDDISSIGSQVMVGSGAAPPVSDQGVPL</sequence>
<evidence type="ECO:0000313" key="6">
    <source>
        <dbReference type="Proteomes" id="UP001498398"/>
    </source>
</evidence>
<proteinExistence type="predicted"/>
<feature type="domain" description="Glyoxal oxidase N-terminal" evidence="3">
    <location>
        <begin position="70"/>
        <end position="444"/>
    </location>
</feature>
<evidence type="ECO:0000256" key="1">
    <source>
        <dbReference type="ARBA" id="ARBA00022729"/>
    </source>
</evidence>
<dbReference type="Gene3D" id="2.60.40.10">
    <property type="entry name" value="Immunoglobulins"/>
    <property type="match status" value="1"/>
</dbReference>
<dbReference type="InterPro" id="IPR037293">
    <property type="entry name" value="Gal_Oxidase_central_sf"/>
</dbReference>
<evidence type="ECO:0000259" key="4">
    <source>
        <dbReference type="Pfam" id="PF09118"/>
    </source>
</evidence>
<name>A0ABR1J8S2_9AGAR</name>
<gene>
    <name evidence="5" type="ORF">VKT23_013467</name>
</gene>
<dbReference type="InterPro" id="IPR011043">
    <property type="entry name" value="Gal_Oxase/kelch_b-propeller"/>
</dbReference>
<dbReference type="SUPFAM" id="SSF50965">
    <property type="entry name" value="Galactose oxidase, central domain"/>
    <property type="match status" value="1"/>
</dbReference>
<dbReference type="Gene3D" id="2.130.10.80">
    <property type="entry name" value="Galactose oxidase/kelch, beta-propeller"/>
    <property type="match status" value="1"/>
</dbReference>
<feature type="signal peptide" evidence="2">
    <location>
        <begin position="1"/>
        <end position="19"/>
    </location>
</feature>
<dbReference type="InterPro" id="IPR013783">
    <property type="entry name" value="Ig-like_fold"/>
</dbReference>
<organism evidence="5 6">
    <name type="scientific">Marasmiellus scandens</name>
    <dbReference type="NCBI Taxonomy" id="2682957"/>
    <lineage>
        <taxon>Eukaryota</taxon>
        <taxon>Fungi</taxon>
        <taxon>Dikarya</taxon>
        <taxon>Basidiomycota</taxon>
        <taxon>Agaricomycotina</taxon>
        <taxon>Agaricomycetes</taxon>
        <taxon>Agaricomycetidae</taxon>
        <taxon>Agaricales</taxon>
        <taxon>Marasmiineae</taxon>
        <taxon>Omphalotaceae</taxon>
        <taxon>Marasmiellus</taxon>
    </lineage>
</organism>
<dbReference type="Pfam" id="PF07250">
    <property type="entry name" value="Glyoxal_oxid_N"/>
    <property type="match status" value="1"/>
</dbReference>
<protein>
    <recommendedName>
        <fullName evidence="7">Glyoxal oxidase</fullName>
    </recommendedName>
</protein>
<dbReference type="SUPFAM" id="SSF81296">
    <property type="entry name" value="E set domains"/>
    <property type="match status" value="1"/>
</dbReference>
<dbReference type="PANTHER" id="PTHR32208:SF96">
    <property type="entry name" value="GLYOXAL OXIDASE"/>
    <property type="match status" value="1"/>
</dbReference>
<comment type="caution">
    <text evidence="5">The sequence shown here is derived from an EMBL/GenBank/DDBJ whole genome shotgun (WGS) entry which is preliminary data.</text>
</comment>
<feature type="chain" id="PRO_5047128194" description="Glyoxal oxidase" evidence="2">
    <location>
        <begin position="20"/>
        <end position="560"/>
    </location>
</feature>
<evidence type="ECO:0000313" key="5">
    <source>
        <dbReference type="EMBL" id="KAK7449324.1"/>
    </source>
</evidence>
<dbReference type="InterPro" id="IPR014756">
    <property type="entry name" value="Ig_E-set"/>
</dbReference>
<keyword evidence="1 2" id="KW-0732">Signal</keyword>
<evidence type="ECO:0008006" key="7">
    <source>
        <dbReference type="Google" id="ProtNLM"/>
    </source>
</evidence>
<accession>A0ABR1J8S2</accession>
<reference evidence="5 6" key="1">
    <citation type="submission" date="2024-01" db="EMBL/GenBank/DDBJ databases">
        <title>A draft genome for the cacao thread blight pathogen Marasmiellus scandens.</title>
        <authorList>
            <person name="Baruah I.K."/>
            <person name="Leung J."/>
            <person name="Bukari Y."/>
            <person name="Amoako-Attah I."/>
            <person name="Meinhardt L.W."/>
            <person name="Bailey B.A."/>
            <person name="Cohen S.P."/>
        </authorList>
    </citation>
    <scope>NUCLEOTIDE SEQUENCE [LARGE SCALE GENOMIC DNA]</scope>
    <source>
        <strain evidence="5 6">GH-19</strain>
    </source>
</reference>
<feature type="domain" description="Galactose oxidase-like Early set" evidence="4">
    <location>
        <begin position="449"/>
        <end position="545"/>
    </location>
</feature>
<dbReference type="Pfam" id="PF09118">
    <property type="entry name" value="GO-like_E_set"/>
    <property type="match status" value="1"/>
</dbReference>
<dbReference type="InterPro" id="IPR015202">
    <property type="entry name" value="GO-like_E_set"/>
</dbReference>
<dbReference type="EMBL" id="JBANRG010000036">
    <property type="protein sequence ID" value="KAK7449324.1"/>
    <property type="molecule type" value="Genomic_DNA"/>
</dbReference>
<dbReference type="InterPro" id="IPR009880">
    <property type="entry name" value="Glyoxal_oxidase_N"/>
</dbReference>
<dbReference type="Proteomes" id="UP001498398">
    <property type="component" value="Unassembled WGS sequence"/>
</dbReference>
<evidence type="ECO:0000259" key="3">
    <source>
        <dbReference type="Pfam" id="PF07250"/>
    </source>
</evidence>
<keyword evidence="6" id="KW-1185">Reference proteome</keyword>
<evidence type="ECO:0000256" key="2">
    <source>
        <dbReference type="SAM" id="SignalP"/>
    </source>
</evidence>
<dbReference type="PANTHER" id="PTHR32208">
    <property type="entry name" value="SECRETED PROTEIN-RELATED"/>
    <property type="match status" value="1"/>
</dbReference>